<feature type="transmembrane region" description="Helical" evidence="7">
    <location>
        <begin position="184"/>
        <end position="209"/>
    </location>
</feature>
<dbReference type="PANTHER" id="PTHR43744:SF12">
    <property type="entry name" value="ABC TRANSPORTER PERMEASE PROTEIN MG189-RELATED"/>
    <property type="match status" value="1"/>
</dbReference>
<evidence type="ECO:0000313" key="9">
    <source>
        <dbReference type="EMBL" id="PYI56259.1"/>
    </source>
</evidence>
<dbReference type="Proteomes" id="UP000247476">
    <property type="component" value="Unassembled WGS sequence"/>
</dbReference>
<sequence>MRTGAKRYNPVLEIVMAALACLVFYPIFLIAANAFKTREDMAFNPFGPPSRTGFTWDNVAETVRGMDIYKPLLNSVWITAGSLIAIIVFASMAAYPIARNRTKLYGALYLFFLSGIMIPFQLAMIPLYKEIKALGLMNSQWGMILIYSGVFLSFPVFFYSGFIKSVPLELEEAARIDGCGRFRLFWTIVFPLLRPATATVAILSLLAIWNEFGLSFLFLQKTSSMTLVAALFSFRGQYHVNWPHMFAGVLIAALPIVIAFLCVQSYFVKGIADGALKG</sequence>
<dbReference type="GO" id="GO:0005886">
    <property type="term" value="C:plasma membrane"/>
    <property type="evidence" value="ECO:0007669"/>
    <property type="project" value="UniProtKB-SubCell"/>
</dbReference>
<evidence type="ECO:0000259" key="8">
    <source>
        <dbReference type="PROSITE" id="PS50928"/>
    </source>
</evidence>
<evidence type="ECO:0000313" key="10">
    <source>
        <dbReference type="Proteomes" id="UP000247476"/>
    </source>
</evidence>
<feature type="transmembrane region" description="Helical" evidence="7">
    <location>
        <begin position="76"/>
        <end position="95"/>
    </location>
</feature>
<feature type="transmembrane region" description="Helical" evidence="7">
    <location>
        <begin position="140"/>
        <end position="163"/>
    </location>
</feature>
<comment type="subcellular location">
    <subcellularLocation>
        <location evidence="1 7">Cell membrane</location>
        <topology evidence="1 7">Multi-pass membrane protein</topology>
    </subcellularLocation>
</comment>
<dbReference type="Gene3D" id="1.10.3720.10">
    <property type="entry name" value="MetI-like"/>
    <property type="match status" value="1"/>
</dbReference>
<dbReference type="PANTHER" id="PTHR43744">
    <property type="entry name" value="ABC TRANSPORTER PERMEASE PROTEIN MG189-RELATED-RELATED"/>
    <property type="match status" value="1"/>
</dbReference>
<dbReference type="SUPFAM" id="SSF161098">
    <property type="entry name" value="MetI-like"/>
    <property type="match status" value="1"/>
</dbReference>
<feature type="transmembrane region" description="Helical" evidence="7">
    <location>
        <begin position="12"/>
        <end position="35"/>
    </location>
</feature>
<keyword evidence="6 7" id="KW-0472">Membrane</keyword>
<keyword evidence="4 7" id="KW-0812">Transmembrane</keyword>
<dbReference type="Pfam" id="PF00528">
    <property type="entry name" value="BPD_transp_1"/>
    <property type="match status" value="1"/>
</dbReference>
<dbReference type="InterPro" id="IPR000515">
    <property type="entry name" value="MetI-like"/>
</dbReference>
<protein>
    <recommendedName>
        <fullName evidence="8">ABC transmembrane type-1 domain-containing protein</fullName>
    </recommendedName>
</protein>
<proteinExistence type="inferred from homology"/>
<dbReference type="EMBL" id="QJVJ01000002">
    <property type="protein sequence ID" value="PYI56259.1"/>
    <property type="molecule type" value="Genomic_DNA"/>
</dbReference>
<feature type="domain" description="ABC transmembrane type-1" evidence="8">
    <location>
        <begin position="72"/>
        <end position="263"/>
    </location>
</feature>
<dbReference type="InterPro" id="IPR035906">
    <property type="entry name" value="MetI-like_sf"/>
</dbReference>
<feature type="transmembrane region" description="Helical" evidence="7">
    <location>
        <begin position="107"/>
        <end position="128"/>
    </location>
</feature>
<dbReference type="GO" id="GO:0055085">
    <property type="term" value="P:transmembrane transport"/>
    <property type="evidence" value="ECO:0007669"/>
    <property type="project" value="InterPro"/>
</dbReference>
<evidence type="ECO:0000256" key="2">
    <source>
        <dbReference type="ARBA" id="ARBA00022448"/>
    </source>
</evidence>
<name>A0A2V5K9R0_9BACL</name>
<evidence type="ECO:0000256" key="7">
    <source>
        <dbReference type="RuleBase" id="RU363032"/>
    </source>
</evidence>
<comment type="similarity">
    <text evidence="7">Belongs to the binding-protein-dependent transport system permease family.</text>
</comment>
<evidence type="ECO:0000256" key="3">
    <source>
        <dbReference type="ARBA" id="ARBA00022475"/>
    </source>
</evidence>
<evidence type="ECO:0000256" key="5">
    <source>
        <dbReference type="ARBA" id="ARBA00022989"/>
    </source>
</evidence>
<dbReference type="AlphaFoldDB" id="A0A2V5K9R0"/>
<evidence type="ECO:0000256" key="4">
    <source>
        <dbReference type="ARBA" id="ARBA00022692"/>
    </source>
</evidence>
<feature type="transmembrane region" description="Helical" evidence="7">
    <location>
        <begin position="246"/>
        <end position="267"/>
    </location>
</feature>
<keyword evidence="2 7" id="KW-0813">Transport</keyword>
<gene>
    <name evidence="9" type="ORF">DLM86_04540</name>
</gene>
<comment type="caution">
    <text evidence="9">The sequence shown here is derived from an EMBL/GenBank/DDBJ whole genome shotgun (WGS) entry which is preliminary data.</text>
</comment>
<keyword evidence="10" id="KW-1185">Reference proteome</keyword>
<accession>A0A2V5K9R0</accession>
<keyword evidence="5 7" id="KW-1133">Transmembrane helix</keyword>
<dbReference type="CDD" id="cd06261">
    <property type="entry name" value="TM_PBP2"/>
    <property type="match status" value="1"/>
</dbReference>
<evidence type="ECO:0000256" key="6">
    <source>
        <dbReference type="ARBA" id="ARBA00023136"/>
    </source>
</evidence>
<dbReference type="PROSITE" id="PS50928">
    <property type="entry name" value="ABC_TM1"/>
    <property type="match status" value="1"/>
</dbReference>
<reference evidence="9 10" key="1">
    <citation type="submission" date="2018-05" db="EMBL/GenBank/DDBJ databases">
        <title>Paenibacillus flagellatus sp. nov., isolated from selenium mineral soil.</title>
        <authorList>
            <person name="Dai X."/>
        </authorList>
    </citation>
    <scope>NUCLEOTIDE SEQUENCE [LARGE SCALE GENOMIC DNA]</scope>
    <source>
        <strain evidence="9 10">DXL2</strain>
    </source>
</reference>
<evidence type="ECO:0000256" key="1">
    <source>
        <dbReference type="ARBA" id="ARBA00004651"/>
    </source>
</evidence>
<keyword evidence="3" id="KW-1003">Cell membrane</keyword>
<dbReference type="RefSeq" id="WP_110838787.1">
    <property type="nucleotide sequence ID" value="NZ_QJVJ01000002.1"/>
</dbReference>
<organism evidence="9 10">
    <name type="scientific">Paenibacillus flagellatus</name>
    <dbReference type="NCBI Taxonomy" id="2211139"/>
    <lineage>
        <taxon>Bacteria</taxon>
        <taxon>Bacillati</taxon>
        <taxon>Bacillota</taxon>
        <taxon>Bacilli</taxon>
        <taxon>Bacillales</taxon>
        <taxon>Paenibacillaceae</taxon>
        <taxon>Paenibacillus</taxon>
    </lineage>
</organism>
<feature type="transmembrane region" description="Helical" evidence="7">
    <location>
        <begin position="215"/>
        <end position="234"/>
    </location>
</feature>